<reference evidence="2" key="2">
    <citation type="submission" date="2015-01" db="EMBL/GenBank/DDBJ databases">
        <title>Evolutionary Origins and Diversification of the Mycorrhizal Mutualists.</title>
        <authorList>
            <consortium name="DOE Joint Genome Institute"/>
            <consortium name="Mycorrhizal Genomics Consortium"/>
            <person name="Kohler A."/>
            <person name="Kuo A."/>
            <person name="Nagy L.G."/>
            <person name="Floudas D."/>
            <person name="Copeland A."/>
            <person name="Barry K.W."/>
            <person name="Cichocki N."/>
            <person name="Veneault-Fourrey C."/>
            <person name="LaButti K."/>
            <person name="Lindquist E.A."/>
            <person name="Lipzen A."/>
            <person name="Lundell T."/>
            <person name="Morin E."/>
            <person name="Murat C."/>
            <person name="Riley R."/>
            <person name="Ohm R."/>
            <person name="Sun H."/>
            <person name="Tunlid A."/>
            <person name="Henrissat B."/>
            <person name="Grigoriev I.V."/>
            <person name="Hibbett D.S."/>
            <person name="Martin F."/>
        </authorList>
    </citation>
    <scope>NUCLEOTIDE SEQUENCE [LARGE SCALE GENOMIC DNA]</scope>
    <source>
        <strain evidence="2">Ve08.2h10</strain>
    </source>
</reference>
<keyword evidence="2" id="KW-1185">Reference proteome</keyword>
<dbReference type="EMBL" id="KN827991">
    <property type="protein sequence ID" value="KIK75603.1"/>
    <property type="molecule type" value="Genomic_DNA"/>
</dbReference>
<dbReference type="InParanoid" id="A0A0D0CK66"/>
<organism evidence="1 2">
    <name type="scientific">Paxillus rubicundulus Ve08.2h10</name>
    <dbReference type="NCBI Taxonomy" id="930991"/>
    <lineage>
        <taxon>Eukaryota</taxon>
        <taxon>Fungi</taxon>
        <taxon>Dikarya</taxon>
        <taxon>Basidiomycota</taxon>
        <taxon>Agaricomycotina</taxon>
        <taxon>Agaricomycetes</taxon>
        <taxon>Agaricomycetidae</taxon>
        <taxon>Boletales</taxon>
        <taxon>Paxilineae</taxon>
        <taxon>Paxillaceae</taxon>
        <taxon>Paxillus</taxon>
    </lineage>
</organism>
<sequence>MQFPSQRGPFEGDLAASKCKSLVVRQSLRPRSAPDFDVDVDRFYSSCLAVNSHCISGKVGQIIIIGRANVSGTDSETLAMATWS</sequence>
<proteinExistence type="predicted"/>
<reference evidence="1 2" key="1">
    <citation type="submission" date="2014-04" db="EMBL/GenBank/DDBJ databases">
        <authorList>
            <consortium name="DOE Joint Genome Institute"/>
            <person name="Kuo A."/>
            <person name="Kohler A."/>
            <person name="Jargeat P."/>
            <person name="Nagy L.G."/>
            <person name="Floudas D."/>
            <person name="Copeland A."/>
            <person name="Barry K.W."/>
            <person name="Cichocki N."/>
            <person name="Veneault-Fourrey C."/>
            <person name="LaButti K."/>
            <person name="Lindquist E.A."/>
            <person name="Lipzen A."/>
            <person name="Lundell T."/>
            <person name="Morin E."/>
            <person name="Murat C."/>
            <person name="Sun H."/>
            <person name="Tunlid A."/>
            <person name="Henrissat B."/>
            <person name="Grigoriev I.V."/>
            <person name="Hibbett D.S."/>
            <person name="Martin F."/>
            <person name="Nordberg H.P."/>
            <person name="Cantor M.N."/>
            <person name="Hua S.X."/>
        </authorList>
    </citation>
    <scope>NUCLEOTIDE SEQUENCE [LARGE SCALE GENOMIC DNA]</scope>
    <source>
        <strain evidence="1 2">Ve08.2h10</strain>
    </source>
</reference>
<evidence type="ECO:0000313" key="1">
    <source>
        <dbReference type="EMBL" id="KIK75603.1"/>
    </source>
</evidence>
<dbReference type="Proteomes" id="UP000054538">
    <property type="component" value="Unassembled WGS sequence"/>
</dbReference>
<accession>A0A0D0CK66</accession>
<name>A0A0D0CK66_9AGAM</name>
<gene>
    <name evidence="1" type="ORF">PAXRUDRAFT_835605</name>
</gene>
<dbReference type="AlphaFoldDB" id="A0A0D0CK66"/>
<evidence type="ECO:0000313" key="2">
    <source>
        <dbReference type="Proteomes" id="UP000054538"/>
    </source>
</evidence>
<protein>
    <submittedName>
        <fullName evidence="1">Uncharacterized protein</fullName>
    </submittedName>
</protein>
<dbReference type="HOGENOM" id="CLU_2528143_0_0_1"/>